<feature type="non-terminal residue" evidence="2">
    <location>
        <position position="134"/>
    </location>
</feature>
<evidence type="ECO:0000313" key="2">
    <source>
        <dbReference type="EMBL" id="CAF1639682.1"/>
    </source>
</evidence>
<accession>A0A816DWH1</accession>
<feature type="non-terminal residue" evidence="2">
    <location>
        <position position="1"/>
    </location>
</feature>
<gene>
    <name evidence="3" type="ORF">GIL414_LOCUS84533</name>
    <name evidence="2" type="ORF">KQP761_LOCUS27810</name>
</gene>
<proteinExistence type="predicted"/>
<sequence length="134" mass="15560">ANQQHKHKINEHQNPIIDSLTRPTTENGSEKHLRSIIEDRLAKLMHAIPFSNYGSYAADWRYHLLATATIIESCRSVDDVIHTDLNRIWYDSLTSTLETIGRTMMNRDVIEIPLFFNVRFPCATTEYGIIRQFV</sequence>
<comment type="caution">
    <text evidence="2">The sequence shown here is derived from an EMBL/GenBank/DDBJ whole genome shotgun (WGS) entry which is preliminary data.</text>
</comment>
<evidence type="ECO:0000313" key="3">
    <source>
        <dbReference type="EMBL" id="CAF5221412.1"/>
    </source>
</evidence>
<reference evidence="2" key="1">
    <citation type="submission" date="2021-02" db="EMBL/GenBank/DDBJ databases">
        <authorList>
            <person name="Nowell W R."/>
        </authorList>
    </citation>
    <scope>NUCLEOTIDE SEQUENCE</scope>
</reference>
<name>A0A816DWH1_9BILA</name>
<protein>
    <submittedName>
        <fullName evidence="2">Uncharacterized protein</fullName>
    </submittedName>
</protein>
<organism evidence="2 4">
    <name type="scientific">Rotaria magnacalcarata</name>
    <dbReference type="NCBI Taxonomy" id="392030"/>
    <lineage>
        <taxon>Eukaryota</taxon>
        <taxon>Metazoa</taxon>
        <taxon>Spiralia</taxon>
        <taxon>Gnathifera</taxon>
        <taxon>Rotifera</taxon>
        <taxon>Eurotatoria</taxon>
        <taxon>Bdelloidea</taxon>
        <taxon>Philodinida</taxon>
        <taxon>Philodinidae</taxon>
        <taxon>Rotaria</taxon>
    </lineage>
</organism>
<dbReference type="EMBL" id="CAJNOW010015231">
    <property type="protein sequence ID" value="CAF1639682.1"/>
    <property type="molecule type" value="Genomic_DNA"/>
</dbReference>
<evidence type="ECO:0000313" key="4">
    <source>
        <dbReference type="Proteomes" id="UP000663834"/>
    </source>
</evidence>
<dbReference type="Proteomes" id="UP000681720">
    <property type="component" value="Unassembled WGS sequence"/>
</dbReference>
<feature type="region of interest" description="Disordered" evidence="1">
    <location>
        <begin position="1"/>
        <end position="29"/>
    </location>
</feature>
<dbReference type="Proteomes" id="UP000663834">
    <property type="component" value="Unassembled WGS sequence"/>
</dbReference>
<dbReference type="AlphaFoldDB" id="A0A816DWH1"/>
<dbReference type="EMBL" id="CAJOBJ010366691">
    <property type="protein sequence ID" value="CAF5221412.1"/>
    <property type="molecule type" value="Genomic_DNA"/>
</dbReference>
<evidence type="ECO:0000256" key="1">
    <source>
        <dbReference type="SAM" id="MobiDB-lite"/>
    </source>
</evidence>